<feature type="transmembrane region" description="Helical" evidence="1">
    <location>
        <begin position="70"/>
        <end position="94"/>
    </location>
</feature>
<organism evidence="2 3">
    <name type="scientific">Tractidigestivibacter scatoligenes</name>
    <name type="common">Olsenella scatoligenes</name>
    <dbReference type="NCBI Taxonomy" id="1299998"/>
    <lineage>
        <taxon>Bacteria</taxon>
        <taxon>Bacillati</taxon>
        <taxon>Actinomycetota</taxon>
        <taxon>Coriobacteriia</taxon>
        <taxon>Coriobacteriales</taxon>
        <taxon>Atopobiaceae</taxon>
        <taxon>Tractidigestivibacter</taxon>
    </lineage>
</organism>
<gene>
    <name evidence="2" type="ORF">AUL39_08595</name>
</gene>
<feature type="transmembrane region" description="Helical" evidence="1">
    <location>
        <begin position="7"/>
        <end position="25"/>
    </location>
</feature>
<keyword evidence="1" id="KW-0472">Membrane</keyword>
<feature type="transmembrane region" description="Helical" evidence="1">
    <location>
        <begin position="31"/>
        <end position="49"/>
    </location>
</feature>
<evidence type="ECO:0000313" key="2">
    <source>
        <dbReference type="EMBL" id="KUH58253.1"/>
    </source>
</evidence>
<protein>
    <recommendedName>
        <fullName evidence="4">DUF4405 domain-containing protein</fullName>
    </recommendedName>
</protein>
<keyword evidence="3" id="KW-1185">Reference proteome</keyword>
<name>A0A100YV49_TRASO</name>
<accession>A0A100YV49</accession>
<evidence type="ECO:0000313" key="3">
    <source>
        <dbReference type="Proteomes" id="UP000054078"/>
    </source>
</evidence>
<dbReference type="AlphaFoldDB" id="A0A100YV49"/>
<evidence type="ECO:0000256" key="1">
    <source>
        <dbReference type="SAM" id="Phobius"/>
    </source>
</evidence>
<proteinExistence type="predicted"/>
<evidence type="ECO:0008006" key="4">
    <source>
        <dbReference type="Google" id="ProtNLM"/>
    </source>
</evidence>
<dbReference type="RefSeq" id="WP_059055321.1">
    <property type="nucleotide sequence ID" value="NZ_LOJF01000010.1"/>
</dbReference>
<sequence>MDTQKLKLGIDIALAVLLVGTYMTGHAEPHVHALVALLFVVLLVAHGVVSHRKIVQTTRHVTCKAMNKEARIDCCLGLAMVMFLAIVLVSGGSLMHARMAEGLSLDDTVGTPAFFAHVCGAVLFLLCALAHVWINRERLEKLLHRTDEKD</sequence>
<reference evidence="2 3" key="1">
    <citation type="submission" date="2015-12" db="EMBL/GenBank/DDBJ databases">
        <title>Draft Genome Sequence of Olsenella scatoligenes SK9K4T; a Producer of 3-Methylindole- (skatole) and 4-Methylphenol- (p-cresol) Isolated from Pig Feces.</title>
        <authorList>
            <person name="Li X."/>
            <person name="Borg B."/>
            <person name="Canibe N."/>
        </authorList>
    </citation>
    <scope>NUCLEOTIDE SEQUENCE [LARGE SCALE GENOMIC DNA]</scope>
    <source>
        <strain evidence="2 3">SK9K4</strain>
    </source>
</reference>
<comment type="caution">
    <text evidence="2">The sequence shown here is derived from an EMBL/GenBank/DDBJ whole genome shotgun (WGS) entry which is preliminary data.</text>
</comment>
<dbReference type="Proteomes" id="UP000054078">
    <property type="component" value="Unassembled WGS sequence"/>
</dbReference>
<keyword evidence="1" id="KW-0812">Transmembrane</keyword>
<keyword evidence="1" id="KW-1133">Transmembrane helix</keyword>
<feature type="transmembrane region" description="Helical" evidence="1">
    <location>
        <begin position="114"/>
        <end position="134"/>
    </location>
</feature>
<dbReference type="OrthoDB" id="3193050at2"/>
<dbReference type="EMBL" id="LOJF01000010">
    <property type="protein sequence ID" value="KUH58253.1"/>
    <property type="molecule type" value="Genomic_DNA"/>
</dbReference>